<evidence type="ECO:0000256" key="3">
    <source>
        <dbReference type="ARBA" id="ARBA00022525"/>
    </source>
</evidence>
<evidence type="ECO:0000256" key="5">
    <source>
        <dbReference type="ARBA" id="ARBA00023001"/>
    </source>
</evidence>
<dbReference type="Gene3D" id="3.30.70.100">
    <property type="match status" value="1"/>
</dbReference>
<dbReference type="PANTHER" id="PTHR33353:SF32">
    <property type="entry name" value="ENDO-BETA-1,4-GLUCANASE D"/>
    <property type="match status" value="1"/>
</dbReference>
<evidence type="ECO:0000256" key="1">
    <source>
        <dbReference type="ARBA" id="ARBA00001973"/>
    </source>
</evidence>
<feature type="compositionally biased region" description="Low complexity" evidence="12">
    <location>
        <begin position="491"/>
        <end position="501"/>
    </location>
</feature>
<evidence type="ECO:0000256" key="9">
    <source>
        <dbReference type="ARBA" id="ARBA00044502"/>
    </source>
</evidence>
<proteinExistence type="inferred from homology"/>
<keyword evidence="5" id="KW-0136">Cellulose degradation</keyword>
<feature type="compositionally biased region" description="Low complexity" evidence="12">
    <location>
        <begin position="361"/>
        <end position="386"/>
    </location>
</feature>
<evidence type="ECO:0000313" key="15">
    <source>
        <dbReference type="EMBL" id="KAK9776626.1"/>
    </source>
</evidence>
<keyword evidence="7" id="KW-0119">Carbohydrate metabolism</keyword>
<evidence type="ECO:0000313" key="16">
    <source>
        <dbReference type="Proteomes" id="UP001465668"/>
    </source>
</evidence>
<dbReference type="Proteomes" id="UP001465668">
    <property type="component" value="Unassembled WGS sequence"/>
</dbReference>
<keyword evidence="4 13" id="KW-0732">Signal</keyword>
<dbReference type="InterPro" id="IPR005103">
    <property type="entry name" value="AA9_LPMO"/>
</dbReference>
<comment type="subcellular location">
    <subcellularLocation>
        <location evidence="2">Secreted</location>
    </subcellularLocation>
</comment>
<protein>
    <recommendedName>
        <fullName evidence="11">lytic cellulose monooxygenase (C4-dehydrogenating)</fullName>
        <ecNumber evidence="11">1.14.99.56</ecNumber>
    </recommendedName>
</protein>
<keyword evidence="3" id="KW-0964">Secreted</keyword>
<keyword evidence="6" id="KW-1015">Disulfide bond</keyword>
<feature type="domain" description="Auxiliary Activity family 9 catalytic" evidence="14">
    <location>
        <begin position="19"/>
        <end position="228"/>
    </location>
</feature>
<accession>A0ABR2XS32</accession>
<evidence type="ECO:0000256" key="2">
    <source>
        <dbReference type="ARBA" id="ARBA00004613"/>
    </source>
</evidence>
<reference evidence="15 16" key="1">
    <citation type="submission" date="2024-02" db="EMBL/GenBank/DDBJ databases">
        <title>First draft genome assembly of two strains of Seiridium cardinale.</title>
        <authorList>
            <person name="Emiliani G."/>
            <person name="Scali E."/>
        </authorList>
    </citation>
    <scope>NUCLEOTIDE SEQUENCE [LARGE SCALE GENOMIC DNA]</scope>
    <source>
        <strain evidence="15 16">BM-138-000479</strain>
    </source>
</reference>
<evidence type="ECO:0000256" key="4">
    <source>
        <dbReference type="ARBA" id="ARBA00022729"/>
    </source>
</evidence>
<evidence type="ECO:0000256" key="6">
    <source>
        <dbReference type="ARBA" id="ARBA00023157"/>
    </source>
</evidence>
<evidence type="ECO:0000259" key="14">
    <source>
        <dbReference type="Pfam" id="PF03443"/>
    </source>
</evidence>
<evidence type="ECO:0000256" key="7">
    <source>
        <dbReference type="ARBA" id="ARBA00023277"/>
    </source>
</evidence>
<comment type="caution">
    <text evidence="15">The sequence shown here is derived from an EMBL/GenBank/DDBJ whole genome shotgun (WGS) entry which is preliminary data.</text>
</comment>
<dbReference type="EMBL" id="JARVKM010000026">
    <property type="protein sequence ID" value="KAK9776626.1"/>
    <property type="molecule type" value="Genomic_DNA"/>
</dbReference>
<evidence type="ECO:0000256" key="10">
    <source>
        <dbReference type="ARBA" id="ARBA00045077"/>
    </source>
</evidence>
<feature type="chain" id="PRO_5045793907" description="lytic cellulose monooxygenase (C4-dehydrogenating)" evidence="13">
    <location>
        <begin position="19"/>
        <end position="745"/>
    </location>
</feature>
<feature type="signal peptide" evidence="13">
    <location>
        <begin position="1"/>
        <end position="18"/>
    </location>
</feature>
<evidence type="ECO:0000256" key="8">
    <source>
        <dbReference type="ARBA" id="ARBA00023326"/>
    </source>
</evidence>
<feature type="region of interest" description="Disordered" evidence="12">
    <location>
        <begin position="357"/>
        <end position="386"/>
    </location>
</feature>
<organism evidence="15 16">
    <name type="scientific">Seiridium cardinale</name>
    <dbReference type="NCBI Taxonomy" id="138064"/>
    <lineage>
        <taxon>Eukaryota</taxon>
        <taxon>Fungi</taxon>
        <taxon>Dikarya</taxon>
        <taxon>Ascomycota</taxon>
        <taxon>Pezizomycotina</taxon>
        <taxon>Sordariomycetes</taxon>
        <taxon>Xylariomycetidae</taxon>
        <taxon>Amphisphaeriales</taxon>
        <taxon>Sporocadaceae</taxon>
        <taxon>Seiridium</taxon>
    </lineage>
</organism>
<comment type="cofactor">
    <cofactor evidence="1">
        <name>Cu(2+)</name>
        <dbReference type="ChEBI" id="CHEBI:29036"/>
    </cofactor>
</comment>
<evidence type="ECO:0000256" key="11">
    <source>
        <dbReference type="ARBA" id="ARBA00047174"/>
    </source>
</evidence>
<evidence type="ECO:0000256" key="13">
    <source>
        <dbReference type="SAM" id="SignalP"/>
    </source>
</evidence>
<dbReference type="CDD" id="cd21175">
    <property type="entry name" value="LPMO_AA9"/>
    <property type="match status" value="1"/>
</dbReference>
<name>A0ABR2XS32_9PEZI</name>
<dbReference type="InterPro" id="IPR049892">
    <property type="entry name" value="AA9"/>
</dbReference>
<comment type="similarity">
    <text evidence="9">Belongs to the polysaccharide monooxygenase AA9 family.</text>
</comment>
<dbReference type="Gene3D" id="2.70.50.70">
    <property type="match status" value="1"/>
</dbReference>
<dbReference type="PANTHER" id="PTHR33353">
    <property type="entry name" value="PUTATIVE (AFU_ORTHOLOGUE AFUA_1G12560)-RELATED"/>
    <property type="match status" value="1"/>
</dbReference>
<comment type="catalytic activity">
    <reaction evidence="10">
        <text>[(1-&gt;4)-beta-D-glucosyl]n+m + reduced acceptor + O2 = 4-dehydro-beta-D-glucosyl-[(1-&gt;4)-beta-D-glucosyl]n-1 + [(1-&gt;4)-beta-D-glucosyl]m + acceptor + H2O.</text>
        <dbReference type="EC" id="1.14.99.56"/>
    </reaction>
</comment>
<gene>
    <name evidence="15" type="ORF">SCAR479_06671</name>
</gene>
<feature type="region of interest" description="Disordered" evidence="12">
    <location>
        <begin position="478"/>
        <end position="523"/>
    </location>
</feature>
<sequence length="745" mass="79275">MKYFIPLVIGMAAPFAVAHTLMSTVYINDVSQGDGTCVRMNTVADNCTYPVPSLSSDDMACGATGETAVAYTCPAPAGAKISFEWRLWADGSNPGSIDPSHKGPCAVYAKQVADMSSTPAVGAGWFKIWEEGYDDSTSKWCTEKLVDVGGMMSVQIPDGLPSGNYLFRPELLALHNAVAGDPQFYTGCAQVQVQGTSEGTLQIPSEYSASIPGYVKDGEPSVSFNIYSPVFPYPMPGPSVYSVPSSPSTAATSNTTISGATLVPDNCLIKEANWCGVEVADYSDETSCWAASDACYAQGQTCYDTAPPSGYKNCDVWDTKCKGIQDACSAGSFTGPPNKGEKLADSELGTPVVVPEIDNLGGETSNSTSTSTNATNGTASMAPASTATSTATLTATLTVAYSTEYATEAPATSDAASSTDYVAEITDSFSMAPTDAAEEYATESAGASATYDATESLMTSAPARASATWSSASYSGMPSSSRWRKSKGFKTKTTPAKARATSGQETTAGDAVPTSACEKKARRRRHASLRKLPSILRFDMTVTELARFQALSRSDGVSSTIRDLMASAVKVQDGWCAANLSSTDYMIKGPEARGVALFEQFEFPGVVLLTAHWDSVDQHMEWIGSKENQESYPVIQEHLDMSQLVFFHVDGVAAFRPEILQADVIGVIRYFVPREKKAAIDRELAKVEFGAQVRFTVMEAEVKGVVEGGWRIEKDDAMVKKGLEEYVVVIGTDGLVDAEDWILGL</sequence>
<dbReference type="Pfam" id="PF03443">
    <property type="entry name" value="AA9"/>
    <property type="match status" value="1"/>
</dbReference>
<evidence type="ECO:0000256" key="12">
    <source>
        <dbReference type="SAM" id="MobiDB-lite"/>
    </source>
</evidence>
<keyword evidence="8" id="KW-0624">Polysaccharide degradation</keyword>
<dbReference type="EC" id="1.14.99.56" evidence="11"/>
<keyword evidence="16" id="KW-1185">Reference proteome</keyword>